<feature type="compositionally biased region" description="Pro residues" evidence="6">
    <location>
        <begin position="570"/>
        <end position="583"/>
    </location>
</feature>
<dbReference type="InterPro" id="IPR002838">
    <property type="entry name" value="AIM24"/>
</dbReference>
<evidence type="ECO:0000256" key="5">
    <source>
        <dbReference type="RuleBase" id="RU363045"/>
    </source>
</evidence>
<dbReference type="SMART" id="SM00653">
    <property type="entry name" value="eIF2B_5"/>
    <property type="match status" value="1"/>
</dbReference>
<evidence type="ECO:0000256" key="6">
    <source>
        <dbReference type="SAM" id="MobiDB-lite"/>
    </source>
</evidence>
<dbReference type="Pfam" id="PF01873">
    <property type="entry name" value="eIF-5_eIF-2B"/>
    <property type="match status" value="1"/>
</dbReference>
<feature type="region of interest" description="Disordered" evidence="6">
    <location>
        <begin position="342"/>
        <end position="362"/>
    </location>
</feature>
<feature type="compositionally biased region" description="Pro residues" evidence="6">
    <location>
        <begin position="592"/>
        <end position="607"/>
    </location>
</feature>
<keyword evidence="5" id="KW-0496">Mitochondrion</keyword>
<reference evidence="9" key="1">
    <citation type="submission" date="2018-05" db="EMBL/GenBank/DDBJ databases">
        <title>Draft genome sequence of Stemphylium lycopersici strain CIDEFI 213.</title>
        <authorList>
            <person name="Medina R."/>
            <person name="Franco M.E.E."/>
            <person name="Lucentini C.G."/>
            <person name="Saparrat M.C.N."/>
            <person name="Balatti P.A."/>
        </authorList>
    </citation>
    <scope>NUCLEOTIDE SEQUENCE [LARGE SCALE GENOMIC DNA]</scope>
    <source>
        <strain evidence="9">CIDEFI 213</strain>
    </source>
</reference>
<evidence type="ECO:0000313" key="8">
    <source>
        <dbReference type="EMBL" id="RAR05896.1"/>
    </source>
</evidence>
<dbReference type="Pfam" id="PF01987">
    <property type="entry name" value="AIM24"/>
    <property type="match status" value="1"/>
</dbReference>
<dbReference type="GO" id="GO:0003743">
    <property type="term" value="F:translation initiation factor activity"/>
    <property type="evidence" value="ECO:0007669"/>
    <property type="project" value="UniProtKB-KW"/>
</dbReference>
<gene>
    <name evidence="8" type="ORF">DDE83_007167</name>
</gene>
<dbReference type="Pfam" id="PF13616">
    <property type="entry name" value="Rotamase_3"/>
    <property type="match status" value="1"/>
</dbReference>
<dbReference type="InterPro" id="IPR002735">
    <property type="entry name" value="Transl_init_fac_IF2/IF5_dom"/>
</dbReference>
<evidence type="ECO:0000256" key="2">
    <source>
        <dbReference type="ARBA" id="ARBA00022540"/>
    </source>
</evidence>
<dbReference type="EMBL" id="QGDH01000124">
    <property type="protein sequence ID" value="RAR05896.1"/>
    <property type="molecule type" value="Genomic_DNA"/>
</dbReference>
<dbReference type="AlphaFoldDB" id="A0A364MWT1"/>
<dbReference type="InterPro" id="IPR000297">
    <property type="entry name" value="PPIase_PpiC"/>
</dbReference>
<comment type="similarity">
    <text evidence="5">Belongs to the AIM24 family.</text>
</comment>
<dbReference type="Proteomes" id="UP000249619">
    <property type="component" value="Unassembled WGS sequence"/>
</dbReference>
<evidence type="ECO:0000313" key="9">
    <source>
        <dbReference type="Proteomes" id="UP000249619"/>
    </source>
</evidence>
<dbReference type="InterPro" id="IPR016031">
    <property type="entry name" value="Trp_RNA-bd_attenuator-like_dom"/>
</dbReference>
<dbReference type="InterPro" id="IPR016189">
    <property type="entry name" value="Transl_init_fac_IF2/IF5_N"/>
</dbReference>
<keyword evidence="4" id="KW-0697">Rotamase</keyword>
<dbReference type="InterPro" id="IPR045196">
    <property type="entry name" value="IF2/IF5"/>
</dbReference>
<evidence type="ECO:0000256" key="1">
    <source>
        <dbReference type="ARBA" id="ARBA00010397"/>
    </source>
</evidence>
<dbReference type="Gene3D" id="3.60.160.10">
    <property type="entry name" value="Mitochondrial biogenesis AIM24"/>
    <property type="match status" value="1"/>
</dbReference>
<evidence type="ECO:0000256" key="4">
    <source>
        <dbReference type="PROSITE-ProRule" id="PRU00278"/>
    </source>
</evidence>
<evidence type="ECO:0000256" key="3">
    <source>
        <dbReference type="ARBA" id="ARBA00022917"/>
    </source>
</evidence>
<comment type="subcellular location">
    <subcellularLocation>
        <location evidence="5">Mitochondrion</location>
    </subcellularLocation>
</comment>
<dbReference type="OrthoDB" id="10255414at2759"/>
<dbReference type="FunFam" id="3.30.30.170:FF:000001">
    <property type="entry name" value="Eukaryotic translation initiation factor 2 subunit"/>
    <property type="match status" value="1"/>
</dbReference>
<feature type="compositionally biased region" description="Polar residues" evidence="6">
    <location>
        <begin position="554"/>
        <end position="565"/>
    </location>
</feature>
<dbReference type="Gene3D" id="3.30.30.170">
    <property type="match status" value="1"/>
</dbReference>
<dbReference type="Gene3D" id="3.10.50.40">
    <property type="match status" value="1"/>
</dbReference>
<evidence type="ECO:0000259" key="7">
    <source>
        <dbReference type="PROSITE" id="PS50198"/>
    </source>
</evidence>
<feature type="region of interest" description="Disordered" evidence="6">
    <location>
        <begin position="1"/>
        <end position="34"/>
    </location>
</feature>
<dbReference type="InterPro" id="IPR046357">
    <property type="entry name" value="PPIase_dom_sf"/>
</dbReference>
<dbReference type="GO" id="GO:0003729">
    <property type="term" value="F:mRNA binding"/>
    <property type="evidence" value="ECO:0007669"/>
    <property type="project" value="TreeGrafter"/>
</dbReference>
<feature type="domain" description="PpiC" evidence="7">
    <location>
        <begin position="34"/>
        <end position="108"/>
    </location>
</feature>
<feature type="region of interest" description="Disordered" evidence="6">
    <location>
        <begin position="550"/>
        <end position="743"/>
    </location>
</feature>
<feature type="compositionally biased region" description="Pro residues" evidence="6">
    <location>
        <begin position="656"/>
        <end position="670"/>
    </location>
</feature>
<dbReference type="SUPFAM" id="SSF100966">
    <property type="entry name" value="Translation initiation factor 2 beta, aIF2beta, N-terminal domain"/>
    <property type="match status" value="1"/>
</dbReference>
<organism evidence="8 9">
    <name type="scientific">Stemphylium lycopersici</name>
    <name type="common">Tomato gray leaf spot disease fungus</name>
    <name type="synonym">Thyrospora lycopersici</name>
    <dbReference type="NCBI Taxonomy" id="183478"/>
    <lineage>
        <taxon>Eukaryota</taxon>
        <taxon>Fungi</taxon>
        <taxon>Dikarya</taxon>
        <taxon>Ascomycota</taxon>
        <taxon>Pezizomycotina</taxon>
        <taxon>Dothideomycetes</taxon>
        <taxon>Pleosporomycetidae</taxon>
        <taxon>Pleosporales</taxon>
        <taxon>Pleosporineae</taxon>
        <taxon>Pleosporaceae</taxon>
        <taxon>Stemphylium</taxon>
    </lineage>
</organism>
<dbReference type="PANTHER" id="PTHR23001">
    <property type="entry name" value="EUKARYOTIC TRANSLATION INITIATION FACTOR"/>
    <property type="match status" value="1"/>
</dbReference>
<feature type="compositionally biased region" description="Gly residues" evidence="6">
    <location>
        <begin position="728"/>
        <end position="740"/>
    </location>
</feature>
<dbReference type="GO" id="GO:0005850">
    <property type="term" value="C:eukaryotic translation initiation factor 2 complex"/>
    <property type="evidence" value="ECO:0007669"/>
    <property type="project" value="TreeGrafter"/>
</dbReference>
<proteinExistence type="inferred from homology"/>
<sequence length="969" mass="104121">MGPKNAKAKKDASGSKDQGSKGGSGSGSGKLKPATSINVRHILCEKHSKKEEALDKIRNGAKFDDVAREMSEDKARQGGSLGWKVRGSLLLDFEKVAYDLEPSTTASPKIGEVKTTFLPKYLPRYGTMTIVNNSSSCCNDSLHSLSASDMYSSSSTEELVDEEGRESISSLEDGSTKLSLLLDDMAGVQVGGRQRKAVNVGVEAPTAPAIMADTADVPERKPRKSVQFSEGATIVDSNGDVTESMEVNGNKESAEGHSSGGGEIAHAWATEHGLTDGAVGDDKEVEEVTDMFADLAKKKKKKSTKKKEGEEDDGAEGDFSALKKKKKSSKKKVEDDFEAKLAAAGGEKPEGEDEAAAPEPEVQEGDMMKGTGIWQHDQTTPITYNLLLSRFFTLLHAQHPDLASSGTKSYKIPPPQCMREGNKKTVFANLAEICKRMKRSDEHVAQFLFAELGTSGSFADQKRLVIKGRFQQKQLENVLRRYIVEYVTCKTCRSPDTDLSKGENRLNFVTCNSCGSRRSVQAIKTGFSAQIGKRRRMVLKLLPAGTIKHARMAAQSTQHMTQRLSRYQGTPPPGGNYYPPPPDQQGQQQYFAPPPGGQSYPPPPSSPPAHQQQQQHYPPPPSAGAHTQQQHHYAPPPENQQYAPPPEQQQQQQQHFPPPGQPQSPPPAQPAPQYQQQQPMSPGFGGFPHQSPSASPYPPEKQGLQQHPGMGQPQMSQQSIPQQPQFVGAGGGSAAAGAGGSASADDVGTFNGGSYRVSHRDTNTILTVQLAIGCPFTAKPGVMIAMSPTMTLKGNLKFSLKKALIGGDMSKSTYTGPGELLLAPPALGDITIIKLAGKETWSVGRDAFLACTQGIVTEYKSQGIGKAMFSGEGLFVYKISGSGVLWCTSFGAIIRKDLAPNEKYIIDNGHLVAWNCKYVLERVASGGIVSNMTAGEGLVCKFTGPGTVFMQTRNATAFAQWLAAHSTGP</sequence>
<dbReference type="InterPro" id="IPR016190">
    <property type="entry name" value="Transl_init_fac_IF2/IF5_Zn-bd"/>
</dbReference>
<comment type="similarity">
    <text evidence="1">Belongs to the eIF-2-beta/eIF-5 family.</text>
</comment>
<feature type="compositionally biased region" description="Pro residues" evidence="6">
    <location>
        <begin position="634"/>
        <end position="647"/>
    </location>
</feature>
<dbReference type="GO" id="GO:0005739">
    <property type="term" value="C:mitochondrion"/>
    <property type="evidence" value="ECO:0007669"/>
    <property type="project" value="UniProtKB-SubCell"/>
</dbReference>
<dbReference type="SUPFAM" id="SSF75689">
    <property type="entry name" value="Zinc-binding domain of translation initiation factor 2 beta"/>
    <property type="match status" value="1"/>
</dbReference>
<dbReference type="STRING" id="183478.A0A364MWT1"/>
<feature type="region of interest" description="Disordered" evidence="6">
    <location>
        <begin position="213"/>
        <end position="245"/>
    </location>
</feature>
<feature type="compositionally biased region" description="Polar residues" evidence="6">
    <location>
        <begin position="226"/>
        <end position="245"/>
    </location>
</feature>
<dbReference type="NCBIfam" id="TIGR00266">
    <property type="entry name" value="TIGR00266 family protein"/>
    <property type="match status" value="1"/>
</dbReference>
<feature type="compositionally biased region" description="Low complexity" evidence="6">
    <location>
        <begin position="671"/>
        <end position="682"/>
    </location>
</feature>
<accession>A0A364MWT1</accession>
<dbReference type="SUPFAM" id="SSF54534">
    <property type="entry name" value="FKBP-like"/>
    <property type="match status" value="1"/>
</dbReference>
<keyword evidence="3" id="KW-0648">Protein biosynthesis</keyword>
<feature type="compositionally biased region" description="Acidic residues" evidence="6">
    <location>
        <begin position="350"/>
        <end position="362"/>
    </location>
</feature>
<feature type="region of interest" description="Disordered" evidence="6">
    <location>
        <begin position="296"/>
        <end position="317"/>
    </location>
</feature>
<dbReference type="GO" id="GO:0001731">
    <property type="term" value="P:formation of translation preinitiation complex"/>
    <property type="evidence" value="ECO:0007669"/>
    <property type="project" value="TreeGrafter"/>
</dbReference>
<keyword evidence="9" id="KW-1185">Reference proteome</keyword>
<feature type="compositionally biased region" description="Low complexity" evidence="6">
    <location>
        <begin position="702"/>
        <end position="725"/>
    </location>
</feature>
<dbReference type="SUPFAM" id="SSF51219">
    <property type="entry name" value="TRAP-like"/>
    <property type="match status" value="1"/>
</dbReference>
<dbReference type="GO" id="GO:0003755">
    <property type="term" value="F:peptidyl-prolyl cis-trans isomerase activity"/>
    <property type="evidence" value="ECO:0007669"/>
    <property type="project" value="UniProtKB-KW"/>
</dbReference>
<protein>
    <recommendedName>
        <fullName evidence="5">Altered inheritance of mitochondria protein 24, mitochondrial</fullName>
    </recommendedName>
</protein>
<keyword evidence="4 8" id="KW-0413">Isomerase</keyword>
<dbReference type="PROSITE" id="PS50198">
    <property type="entry name" value="PPIC_PPIASE_2"/>
    <property type="match status" value="1"/>
</dbReference>
<keyword evidence="2 8" id="KW-0396">Initiation factor</keyword>
<dbReference type="InterPro" id="IPR036983">
    <property type="entry name" value="AIM24_sf"/>
</dbReference>
<dbReference type="GO" id="GO:0031369">
    <property type="term" value="F:translation initiation factor binding"/>
    <property type="evidence" value="ECO:0007669"/>
    <property type="project" value="TreeGrafter"/>
</dbReference>
<dbReference type="PANTHER" id="PTHR23001:SF3">
    <property type="entry name" value="EUKARYOTIC TRANSLATION INITIATION FACTOR 2 SUBUNIT 2"/>
    <property type="match status" value="1"/>
</dbReference>
<name>A0A364MWT1_STELY</name>
<comment type="caution">
    <text evidence="8">The sequence shown here is derived from an EMBL/GenBank/DDBJ whole genome shotgun (WGS) entry which is preliminary data.</text>
</comment>